<dbReference type="Proteomes" id="UP000237105">
    <property type="component" value="Unassembled WGS sequence"/>
</dbReference>
<organism evidence="1 2">
    <name type="scientific">Parasponia andersonii</name>
    <name type="common">Sponia andersonii</name>
    <dbReference type="NCBI Taxonomy" id="3476"/>
    <lineage>
        <taxon>Eukaryota</taxon>
        <taxon>Viridiplantae</taxon>
        <taxon>Streptophyta</taxon>
        <taxon>Embryophyta</taxon>
        <taxon>Tracheophyta</taxon>
        <taxon>Spermatophyta</taxon>
        <taxon>Magnoliopsida</taxon>
        <taxon>eudicotyledons</taxon>
        <taxon>Gunneridae</taxon>
        <taxon>Pentapetalae</taxon>
        <taxon>rosids</taxon>
        <taxon>fabids</taxon>
        <taxon>Rosales</taxon>
        <taxon>Cannabaceae</taxon>
        <taxon>Parasponia</taxon>
    </lineage>
</organism>
<accession>A0A2P5DZE2</accession>
<gene>
    <name evidence="1" type="ORF">PanWU01x14_019300</name>
</gene>
<keyword evidence="2" id="KW-1185">Reference proteome</keyword>
<dbReference type="AlphaFoldDB" id="A0A2P5DZE2"/>
<name>A0A2P5DZE2_PARAD</name>
<feature type="non-terminal residue" evidence="1">
    <location>
        <position position="1"/>
    </location>
</feature>
<evidence type="ECO:0000313" key="2">
    <source>
        <dbReference type="Proteomes" id="UP000237105"/>
    </source>
</evidence>
<proteinExistence type="predicted"/>
<feature type="non-terminal residue" evidence="1">
    <location>
        <position position="180"/>
    </location>
</feature>
<comment type="caution">
    <text evidence="1">The sequence shown here is derived from an EMBL/GenBank/DDBJ whole genome shotgun (WGS) entry which is preliminary data.</text>
</comment>
<reference evidence="2" key="1">
    <citation type="submission" date="2016-06" db="EMBL/GenBank/DDBJ databases">
        <title>Parallel loss of symbiosis genes in relatives of nitrogen-fixing non-legume Parasponia.</title>
        <authorList>
            <person name="Van Velzen R."/>
            <person name="Holmer R."/>
            <person name="Bu F."/>
            <person name="Rutten L."/>
            <person name="Van Zeijl A."/>
            <person name="Liu W."/>
            <person name="Santuari L."/>
            <person name="Cao Q."/>
            <person name="Sharma T."/>
            <person name="Shen D."/>
            <person name="Roswanjaya Y."/>
            <person name="Wardhani T."/>
            <person name="Kalhor M.S."/>
            <person name="Jansen J."/>
            <person name="Van den Hoogen J."/>
            <person name="Gungor B."/>
            <person name="Hartog M."/>
            <person name="Hontelez J."/>
            <person name="Verver J."/>
            <person name="Yang W.-C."/>
            <person name="Schijlen E."/>
            <person name="Repin R."/>
            <person name="Schilthuizen M."/>
            <person name="Schranz E."/>
            <person name="Heidstra R."/>
            <person name="Miyata K."/>
            <person name="Fedorova E."/>
            <person name="Kohlen W."/>
            <person name="Bisseling T."/>
            <person name="Smit S."/>
            <person name="Geurts R."/>
        </authorList>
    </citation>
    <scope>NUCLEOTIDE SEQUENCE [LARGE SCALE GENOMIC DNA]</scope>
    <source>
        <strain evidence="2">cv. WU1-14</strain>
    </source>
</reference>
<dbReference type="EMBL" id="JXTB01000008">
    <property type="protein sequence ID" value="PON78672.1"/>
    <property type="molecule type" value="Genomic_DNA"/>
</dbReference>
<protein>
    <submittedName>
        <fullName evidence="1">Uncharacterized protein</fullName>
    </submittedName>
</protein>
<sequence>FPDAEIRIPVVKIFHYHHLRRYTVYSWILCSIVMQGEMDIGKGKNVKPHISVKAIRRLPSTADSPHRWHVAPHFDVANRLQLLISEDSALVVYGGSSTIFNICKMLDKVRQILPTSSVLLLRGRMKKNPKGNVETSHWRSETFRAAPVRPFKQAKSNGVKSEWQNVRRSALQKRQYTIKI</sequence>
<evidence type="ECO:0000313" key="1">
    <source>
        <dbReference type="EMBL" id="PON78672.1"/>
    </source>
</evidence>